<keyword evidence="2" id="KW-0808">Transferase</keyword>
<dbReference type="InterPro" id="IPR036873">
    <property type="entry name" value="Rhodanese-like_dom_sf"/>
</dbReference>
<accession>A0A1I5VIK2</accession>
<feature type="domain" description="Rhodanese" evidence="1">
    <location>
        <begin position="24"/>
        <end position="112"/>
    </location>
</feature>
<sequence length="127" mass="13983">MDSEKIGSATFERWTPEEVATALEAREIVLIDVRTPQEFGLERIEGALNFPMAYFDATALPPQQGRRLVLHCGSGLRSERMGKIAVEAGFDVIAHLEGGFQAWKDAKKPYIGTDFASGEPKRMNAGN</sequence>
<dbReference type="CDD" id="cd00158">
    <property type="entry name" value="RHOD"/>
    <property type="match status" value="1"/>
</dbReference>
<dbReference type="Proteomes" id="UP000243106">
    <property type="component" value="Unassembled WGS sequence"/>
</dbReference>
<proteinExistence type="predicted"/>
<name>A0A1I5VIK2_9RHOB</name>
<dbReference type="GO" id="GO:0004792">
    <property type="term" value="F:thiosulfate-cyanide sulfurtransferase activity"/>
    <property type="evidence" value="ECO:0007669"/>
    <property type="project" value="TreeGrafter"/>
</dbReference>
<dbReference type="Pfam" id="PF00581">
    <property type="entry name" value="Rhodanese"/>
    <property type="match status" value="1"/>
</dbReference>
<reference evidence="3" key="1">
    <citation type="submission" date="2016-10" db="EMBL/GenBank/DDBJ databases">
        <authorList>
            <person name="Varghese N."/>
            <person name="Submissions S."/>
        </authorList>
    </citation>
    <scope>NUCLEOTIDE SEQUENCE [LARGE SCALE GENOMIC DNA]</scope>
    <source>
        <strain evidence="3">JCM 10271</strain>
    </source>
</reference>
<dbReference type="InterPro" id="IPR001763">
    <property type="entry name" value="Rhodanese-like_dom"/>
</dbReference>
<evidence type="ECO:0000259" key="1">
    <source>
        <dbReference type="PROSITE" id="PS50206"/>
    </source>
</evidence>
<dbReference type="SUPFAM" id="SSF52821">
    <property type="entry name" value="Rhodanese/Cell cycle control phosphatase"/>
    <property type="match status" value="1"/>
</dbReference>
<dbReference type="PANTHER" id="PTHR44086">
    <property type="entry name" value="THIOSULFATE SULFURTRANSFERASE RDL2, MITOCHONDRIAL-RELATED"/>
    <property type="match status" value="1"/>
</dbReference>
<dbReference type="PANTHER" id="PTHR44086:SF10">
    <property type="entry name" value="THIOSULFATE SULFURTRANSFERASE_RHODANESE-LIKE DOMAIN-CONTAINING PROTEIN 3"/>
    <property type="match status" value="1"/>
</dbReference>
<dbReference type="SMART" id="SM00450">
    <property type="entry name" value="RHOD"/>
    <property type="match status" value="1"/>
</dbReference>
<dbReference type="RefSeq" id="WP_093009211.1">
    <property type="nucleotide sequence ID" value="NZ_FOXV01000001.1"/>
</dbReference>
<organism evidence="2 3">
    <name type="scientific">Roseivivax halotolerans</name>
    <dbReference type="NCBI Taxonomy" id="93684"/>
    <lineage>
        <taxon>Bacteria</taxon>
        <taxon>Pseudomonadati</taxon>
        <taxon>Pseudomonadota</taxon>
        <taxon>Alphaproteobacteria</taxon>
        <taxon>Rhodobacterales</taxon>
        <taxon>Roseobacteraceae</taxon>
        <taxon>Roseivivax</taxon>
    </lineage>
</organism>
<gene>
    <name evidence="2" type="ORF">SAMN05421853_101531</name>
</gene>
<protein>
    <submittedName>
        <fullName evidence="2">Rhodanese-related sulfurtransferase</fullName>
    </submittedName>
</protein>
<dbReference type="PROSITE" id="PS50206">
    <property type="entry name" value="RHODANESE_3"/>
    <property type="match status" value="1"/>
</dbReference>
<dbReference type="EMBL" id="FOXV01000001">
    <property type="protein sequence ID" value="SFQ07147.1"/>
    <property type="molecule type" value="Genomic_DNA"/>
</dbReference>
<dbReference type="STRING" id="93684.SAMN05421853_101531"/>
<evidence type="ECO:0000313" key="3">
    <source>
        <dbReference type="Proteomes" id="UP000243106"/>
    </source>
</evidence>
<evidence type="ECO:0000313" key="2">
    <source>
        <dbReference type="EMBL" id="SFQ07147.1"/>
    </source>
</evidence>
<keyword evidence="3" id="KW-1185">Reference proteome</keyword>
<dbReference type="Gene3D" id="3.40.250.10">
    <property type="entry name" value="Rhodanese-like domain"/>
    <property type="match status" value="1"/>
</dbReference>
<dbReference type="AlphaFoldDB" id="A0A1I5VIK2"/>